<dbReference type="Proteomes" id="UP000663908">
    <property type="component" value="Chromosome"/>
</dbReference>
<evidence type="ECO:0000313" key="7">
    <source>
        <dbReference type="Proteomes" id="UP000663908"/>
    </source>
</evidence>
<dbReference type="CDD" id="cd16277">
    <property type="entry name" value="metallo-hydrolase-like_MBL-fold"/>
    <property type="match status" value="1"/>
</dbReference>
<gene>
    <name evidence="6" type="primary">attM</name>
    <name evidence="6" type="ORF">S1361_04800</name>
</gene>
<keyword evidence="2" id="KW-0479">Metal-binding</keyword>
<keyword evidence="3 6" id="KW-0378">Hydrolase</keyword>
<dbReference type="GO" id="GO:0102007">
    <property type="term" value="F:acyl-L-homoserine-lactone lactonohydrolase activity"/>
    <property type="evidence" value="ECO:0007669"/>
    <property type="project" value="UniProtKB-EC"/>
</dbReference>
<comment type="similarity">
    <text evidence="1">Belongs to the metallo-beta-lactamase superfamily.</text>
</comment>
<evidence type="ECO:0000259" key="5">
    <source>
        <dbReference type="SMART" id="SM00849"/>
    </source>
</evidence>
<dbReference type="Pfam" id="PF00753">
    <property type="entry name" value="Lactamase_B"/>
    <property type="match status" value="1"/>
</dbReference>
<sequence length="312" mass="34409">MAQTITLGDVTITRIVEWEGDIAPALDVVPGSTPELWEENRSWLAPDFWDPETGLYRAHMQTWVVRSEGKTILVDTGAGNDKERPYLPVLSRLDTGFLDDLAQAGVRPEDVDYVINTHVHADHVGWNTVLADREWVPTFPNAKYLINKTDFEFWNPVNGTDRKAVAFGLPAHLGNQNMFEDSVAPVHQAGQAVLWEDAYVIDANLRLDVAPGHTPGSAVVTLRSGTDSAVFVGDMMHSPVQILDPDLHTCFDEEPKEAGATRRRVLEWAADHNSLVLPAHFPGAGAAEVRRTGSRFEIKEWAAFGPEENAAG</sequence>
<dbReference type="SMART" id="SM00849">
    <property type="entry name" value="Lactamase_B"/>
    <property type="match status" value="1"/>
</dbReference>
<dbReference type="Gene3D" id="3.60.15.10">
    <property type="entry name" value="Ribonuclease Z/Hydroxyacylglutathione hydrolase-like"/>
    <property type="match status" value="1"/>
</dbReference>
<protein>
    <submittedName>
        <fullName evidence="6">N-acyl homoserine lactonase AttM</fullName>
        <ecNumber evidence="6">3.1.1.81</ecNumber>
    </submittedName>
</protein>
<dbReference type="InterPro" id="IPR036866">
    <property type="entry name" value="RibonucZ/Hydroxyglut_hydro"/>
</dbReference>
<dbReference type="RefSeq" id="WP_208030597.1">
    <property type="nucleotide sequence ID" value="NZ_CP071839.1"/>
</dbReference>
<keyword evidence="4" id="KW-0862">Zinc</keyword>
<feature type="domain" description="Metallo-beta-lactamase" evidence="5">
    <location>
        <begin position="59"/>
        <end position="280"/>
    </location>
</feature>
<name>A0ABX7TJA0_STRCY</name>
<dbReference type="SUPFAM" id="SSF56281">
    <property type="entry name" value="Metallo-hydrolase/oxidoreductase"/>
    <property type="match status" value="1"/>
</dbReference>
<reference evidence="6 7" key="1">
    <citation type="submission" date="2021-03" db="EMBL/GenBank/DDBJ databases">
        <title>Complete genome sequence of Streptomyces cyanogenus S136, producer of anticancer angucycline landomycin A.</title>
        <authorList>
            <person name="Hrab P."/>
            <person name="Ruckert C."/>
            <person name="Busche T."/>
            <person name="Ostash I."/>
            <person name="Kalinowski J."/>
            <person name="Fedorenko V."/>
            <person name="Yushchuk O."/>
            <person name="Ostash B."/>
        </authorList>
    </citation>
    <scope>NUCLEOTIDE SEQUENCE [LARGE SCALE GENOMIC DNA]</scope>
    <source>
        <strain evidence="6 7">S136</strain>
    </source>
</reference>
<dbReference type="InterPro" id="IPR051013">
    <property type="entry name" value="MBL_superfamily_lactonases"/>
</dbReference>
<dbReference type="PANTHER" id="PTHR42978:SF6">
    <property type="entry name" value="QUORUM-QUENCHING LACTONASE YTNP-RELATED"/>
    <property type="match status" value="1"/>
</dbReference>
<accession>A0ABX7TJA0</accession>
<proteinExistence type="inferred from homology"/>
<dbReference type="PANTHER" id="PTHR42978">
    <property type="entry name" value="QUORUM-QUENCHING LACTONASE YTNP-RELATED-RELATED"/>
    <property type="match status" value="1"/>
</dbReference>
<dbReference type="InterPro" id="IPR001279">
    <property type="entry name" value="Metallo-B-lactamas"/>
</dbReference>
<evidence type="ECO:0000256" key="2">
    <source>
        <dbReference type="ARBA" id="ARBA00022723"/>
    </source>
</evidence>
<evidence type="ECO:0000256" key="3">
    <source>
        <dbReference type="ARBA" id="ARBA00022801"/>
    </source>
</evidence>
<dbReference type="EC" id="3.1.1.81" evidence="6"/>
<evidence type="ECO:0000256" key="4">
    <source>
        <dbReference type="ARBA" id="ARBA00022833"/>
    </source>
</evidence>
<dbReference type="EMBL" id="CP071839">
    <property type="protein sequence ID" value="QTD96656.1"/>
    <property type="molecule type" value="Genomic_DNA"/>
</dbReference>
<evidence type="ECO:0000313" key="6">
    <source>
        <dbReference type="EMBL" id="QTD96656.1"/>
    </source>
</evidence>
<evidence type="ECO:0000256" key="1">
    <source>
        <dbReference type="ARBA" id="ARBA00007749"/>
    </source>
</evidence>
<keyword evidence="7" id="KW-1185">Reference proteome</keyword>
<organism evidence="6 7">
    <name type="scientific">Streptomyces cyanogenus</name>
    <dbReference type="NCBI Taxonomy" id="80860"/>
    <lineage>
        <taxon>Bacteria</taxon>
        <taxon>Bacillati</taxon>
        <taxon>Actinomycetota</taxon>
        <taxon>Actinomycetes</taxon>
        <taxon>Kitasatosporales</taxon>
        <taxon>Streptomycetaceae</taxon>
        <taxon>Streptomyces</taxon>
    </lineage>
</organism>